<proteinExistence type="predicted"/>
<evidence type="ECO:0000313" key="1">
    <source>
        <dbReference type="EMBL" id="DAG02837.1"/>
    </source>
</evidence>
<name>A0A8S5V802_9CAUD</name>
<organism evidence="1">
    <name type="scientific">Siphoviridae sp. ctHn727</name>
    <dbReference type="NCBI Taxonomy" id="2825425"/>
    <lineage>
        <taxon>Viruses</taxon>
        <taxon>Duplodnaviria</taxon>
        <taxon>Heunggongvirae</taxon>
        <taxon>Uroviricota</taxon>
        <taxon>Caudoviricetes</taxon>
    </lineage>
</organism>
<sequence length="102" mass="11993">MPKDDFEVRSYAYQCTDESGEGFVLAYFNGNPEVPDDTILRNGKTYRRVEHLRVDYDSIPVHQRNALAEMTLDLTRQVMNDPELRAKCDQFVESVKHRKRKK</sequence>
<dbReference type="EMBL" id="BK016215">
    <property type="protein sequence ID" value="DAG02837.1"/>
    <property type="molecule type" value="Genomic_DNA"/>
</dbReference>
<reference evidence="1" key="1">
    <citation type="journal article" date="2021" name="Proc. Natl. Acad. Sci. U.S.A.">
        <title>A Catalog of Tens of Thousands of Viruses from Human Metagenomes Reveals Hidden Associations with Chronic Diseases.</title>
        <authorList>
            <person name="Tisza M.J."/>
            <person name="Buck C.B."/>
        </authorList>
    </citation>
    <scope>NUCLEOTIDE SEQUENCE</scope>
    <source>
        <strain evidence="1">CtHn727</strain>
    </source>
</reference>
<accession>A0A8S5V802</accession>
<protein>
    <submittedName>
        <fullName evidence="1">Uncharacterized protein</fullName>
    </submittedName>
</protein>